<keyword evidence="2" id="KW-1185">Reference proteome</keyword>
<dbReference type="VEuPathDB" id="FungiDB:ACLA_055960"/>
<evidence type="ECO:0000313" key="2">
    <source>
        <dbReference type="Proteomes" id="UP000006701"/>
    </source>
</evidence>
<dbReference type="KEGG" id="act:ACLA_055960"/>
<dbReference type="PANTHER" id="PTHR34714">
    <property type="entry name" value="EGF-LIKE DOMAIN-CONTAINING PROTEIN"/>
    <property type="match status" value="1"/>
</dbReference>
<dbReference type="eggNOG" id="ENOG502SIS9">
    <property type="taxonomic scope" value="Eukaryota"/>
</dbReference>
<dbReference type="PANTHER" id="PTHR34714:SF2">
    <property type="entry name" value="EGF-LIKE DOMAIN-CONTAINING PROTEIN"/>
    <property type="match status" value="1"/>
</dbReference>
<dbReference type="GeneID" id="4707195"/>
<accession>A1C9M4</accession>
<dbReference type="HOGENOM" id="CLU_017935_0_0_1"/>
<protein>
    <submittedName>
        <fullName evidence="1">Uncharacterized protein</fullName>
    </submittedName>
</protein>
<dbReference type="Proteomes" id="UP000006701">
    <property type="component" value="Unassembled WGS sequence"/>
</dbReference>
<dbReference type="OMA" id="WAYRYWA"/>
<organism evidence="1 2">
    <name type="scientific">Aspergillus clavatus (strain ATCC 1007 / CBS 513.65 / DSM 816 / NCTC 3887 / NRRL 1 / QM 1276 / 107)</name>
    <dbReference type="NCBI Taxonomy" id="344612"/>
    <lineage>
        <taxon>Eukaryota</taxon>
        <taxon>Fungi</taxon>
        <taxon>Dikarya</taxon>
        <taxon>Ascomycota</taxon>
        <taxon>Pezizomycotina</taxon>
        <taxon>Eurotiomycetes</taxon>
        <taxon>Eurotiomycetidae</taxon>
        <taxon>Eurotiales</taxon>
        <taxon>Aspergillaceae</taxon>
        <taxon>Aspergillus</taxon>
        <taxon>Aspergillus subgen. Fumigati</taxon>
    </lineage>
</organism>
<name>A1C9M4_ASPCL</name>
<dbReference type="OrthoDB" id="3509531at2759"/>
<dbReference type="EMBL" id="DS027048">
    <property type="protein sequence ID" value="EAW13548.1"/>
    <property type="molecule type" value="Genomic_DNA"/>
</dbReference>
<evidence type="ECO:0000313" key="1">
    <source>
        <dbReference type="EMBL" id="EAW13548.1"/>
    </source>
</evidence>
<proteinExistence type="predicted"/>
<sequence>MQPQPTSPADWQAYANSEAVSKIPLKADLLDEGGKKYHRDVYIDVTNLFNGSNGRDVGAIADVIAFTSSDVVFKIPKNGICRLYARVLTASSPVHLRFEPEAQSDCVVTIFASVLDQPVTYSVGSGSSTRLNLGAESGNVGVDLGISGGSVTETDYYTRYNTLKLFPAVFLNSLETQLRVASVLFWKLPSVATSLASHVALATVRSSTDNWLNAQAVALGQQLAAQALTGPNTSYMPVLKIDKYMSTVTLAIDAASAFQDQYDRFQDRQASLQDRLAAWGTMLEHAKNARGMHQVLRDSALSRYDDAHKVVVSTKQQLDLDQLDINNAQLRFKAGIEAWKSKMAFQAAFQIITAVVGFALAIGMICVGDPSAGPTAAKAADEAVGAVQEAEKLASDGGELVKSLTLSNLKKCAMALYKLYPMIDKAVQDIKVLDRDPKAKIPGYDDVTGNGAGDGDAQAIQSLAAWDKWVIESDDQLKFAVDHDIDGAIEYRQALRKHAVNGKQLAQTQAEAIKAGQAFIQAQLELNLSQKDIDDLQDLKKTFQGEEKAAEEAAVKFYDRMMALRTSVAIEMRNLVWAFKYYALEDSAITIDPLKRIEEYKADLLTVAEEMQTSDSRYTNDYQPFSFPIPSSKLPLDYGQAIISSLKDSSHSGSFTLTPGLDDALAGPFNEGSHFRLDGLEVALLGIVPKPSALQNGLAEVEVKISTSGLYADIQGEKVFHFASQPSHKIFKYTITETGEMAGVLVHAIYPSTDHTEPTPFTEWTITIAHPETLDLTGLTGLKLTFTGRADFE</sequence>
<dbReference type="RefSeq" id="XP_001274974.1">
    <property type="nucleotide sequence ID" value="XM_001274973.1"/>
</dbReference>
<reference evidence="1 2" key="1">
    <citation type="journal article" date="2008" name="PLoS Genet.">
        <title>Genomic islands in the pathogenic filamentous fungus Aspergillus fumigatus.</title>
        <authorList>
            <person name="Fedorova N.D."/>
            <person name="Khaldi N."/>
            <person name="Joardar V.S."/>
            <person name="Maiti R."/>
            <person name="Amedeo P."/>
            <person name="Anderson M.J."/>
            <person name="Crabtree J."/>
            <person name="Silva J.C."/>
            <person name="Badger J.H."/>
            <person name="Albarraq A."/>
            <person name="Angiuoli S."/>
            <person name="Bussey H."/>
            <person name="Bowyer P."/>
            <person name="Cotty P.J."/>
            <person name="Dyer P.S."/>
            <person name="Egan A."/>
            <person name="Galens K."/>
            <person name="Fraser-Liggett C.M."/>
            <person name="Haas B.J."/>
            <person name="Inman J.M."/>
            <person name="Kent R."/>
            <person name="Lemieux S."/>
            <person name="Malavazi I."/>
            <person name="Orvis J."/>
            <person name="Roemer T."/>
            <person name="Ronning C.M."/>
            <person name="Sundaram J.P."/>
            <person name="Sutton G."/>
            <person name="Turner G."/>
            <person name="Venter J.C."/>
            <person name="White O.R."/>
            <person name="Whitty B.R."/>
            <person name="Youngman P."/>
            <person name="Wolfe K.H."/>
            <person name="Goldman G.H."/>
            <person name="Wortman J.R."/>
            <person name="Jiang B."/>
            <person name="Denning D.W."/>
            <person name="Nierman W.C."/>
        </authorList>
    </citation>
    <scope>NUCLEOTIDE SEQUENCE [LARGE SCALE GENOMIC DNA]</scope>
    <source>
        <strain evidence="2">ATCC 1007 / CBS 513.65 / DSM 816 / NCTC 3887 / NRRL 1</strain>
    </source>
</reference>
<gene>
    <name evidence="1" type="ORF">ACLA_055960</name>
</gene>
<dbReference type="AlphaFoldDB" id="A1C9M4"/>